<evidence type="ECO:0000313" key="2">
    <source>
        <dbReference type="EMBL" id="QOD38671.1"/>
    </source>
</evidence>
<dbReference type="KEGG" id="wms:ID128_02250"/>
<keyword evidence="3" id="KW-1185">Reference proteome</keyword>
<dbReference type="RefSeq" id="WP_191111429.1">
    <property type="nucleotide sequence ID" value="NZ_CP061738.1"/>
</dbReference>
<reference evidence="2 3" key="1">
    <citation type="submission" date="2020-09" db="EMBL/GenBank/DDBJ databases">
        <title>An Earliest Endosymbiont, Wolbachia massiliensis sp. nov., Strain PL13 From the Bed Bug (Cimex hemipterius), Type strain of a New supergroup T.</title>
        <authorList>
            <person name="Laidoudi Y."/>
            <person name="Levasseur A."/>
            <person name="Medkour H."/>
            <person name="Maaloum M."/>
            <person name="BenKhedher M."/>
            <person name="Sambou M."/>
            <person name="Bassene H."/>
            <person name="Davoust B."/>
            <person name="Fenollar F."/>
            <person name="Raoult D."/>
            <person name="Mediannikov O."/>
        </authorList>
    </citation>
    <scope>NUCLEOTIDE SEQUENCE [LARGE SCALE GENOMIC DNA]</scope>
    <source>
        <strain evidence="2 3">PL13</strain>
    </source>
</reference>
<dbReference type="EMBL" id="CP061738">
    <property type="protein sequence ID" value="QOD38671.1"/>
    <property type="molecule type" value="Genomic_DNA"/>
</dbReference>
<dbReference type="AlphaFoldDB" id="A0A7M3U2N6"/>
<accession>A0A7M3U2N6</accession>
<gene>
    <name evidence="2" type="ORF">ID128_02250</name>
</gene>
<dbReference type="Proteomes" id="UP000516514">
    <property type="component" value="Chromosome"/>
</dbReference>
<feature type="transmembrane region" description="Helical" evidence="1">
    <location>
        <begin position="137"/>
        <end position="160"/>
    </location>
</feature>
<feature type="transmembrane region" description="Helical" evidence="1">
    <location>
        <begin position="181"/>
        <end position="202"/>
    </location>
</feature>
<proteinExistence type="predicted"/>
<keyword evidence="1" id="KW-1133">Transmembrane helix</keyword>
<sequence>MAASGSVLKRYALAYIKKSGGNDNIKEFLQHCKNVQDLTWSEDKFAKVYKEFIGNQNLNNGQNIGSGRNGYNGSNVDPGAQNVHIHVHNRGLDLWDYLLLQCCINSLFGGHTTNVTNINYGNTTNQSRENKSEDRKLLALGIAVAVVCAAFHGLMCYFYYSSKKEARKSDKIDYLDDKLKTFRNIEFAVSAISLAALIACAFCPVLSAWSLVILGVNSLVCLAGGVAFHMKHQEELDNIEKAKTAVEGCVSTHCSNCERKV</sequence>
<feature type="transmembrane region" description="Helical" evidence="1">
    <location>
        <begin position="208"/>
        <end position="228"/>
    </location>
</feature>
<protein>
    <submittedName>
        <fullName evidence="2">Uncharacterized protein</fullName>
    </submittedName>
</protein>
<organism evidence="2 3">
    <name type="scientific">Candidatus Wolbachia massiliensis</name>
    <dbReference type="NCBI Taxonomy" id="1845000"/>
    <lineage>
        <taxon>Bacteria</taxon>
        <taxon>Pseudomonadati</taxon>
        <taxon>Pseudomonadota</taxon>
        <taxon>Alphaproteobacteria</taxon>
        <taxon>Rickettsiales</taxon>
        <taxon>Anaplasmataceae</taxon>
        <taxon>Wolbachieae</taxon>
        <taxon>Wolbachia</taxon>
    </lineage>
</organism>
<name>A0A7M3U2N6_9RICK</name>
<evidence type="ECO:0000256" key="1">
    <source>
        <dbReference type="SAM" id="Phobius"/>
    </source>
</evidence>
<evidence type="ECO:0000313" key="3">
    <source>
        <dbReference type="Proteomes" id="UP000516514"/>
    </source>
</evidence>
<keyword evidence="1" id="KW-0812">Transmembrane</keyword>
<keyword evidence="1" id="KW-0472">Membrane</keyword>